<reference evidence="2" key="2">
    <citation type="journal article" date="2021" name="Microbiol. Resour. Announc.">
        <title>Complete Genome Sequences of Three Human Oral Treponema parvum Isolates.</title>
        <authorList>
            <person name="Zeng H."/>
            <person name="Watt R.M."/>
        </authorList>
    </citation>
    <scope>NUCLEOTIDE SEQUENCE</scope>
    <source>
        <strain evidence="2">ATCC 700773</strain>
    </source>
</reference>
<accession>A0A975IDN8</accession>
<dbReference type="PROSITE" id="PS51186">
    <property type="entry name" value="GNAT"/>
    <property type="match status" value="1"/>
</dbReference>
<evidence type="ECO:0000313" key="2">
    <source>
        <dbReference type="EMBL" id="QTQ12404.1"/>
    </source>
</evidence>
<feature type="domain" description="N-acetyltransferase" evidence="1">
    <location>
        <begin position="161"/>
        <end position="296"/>
    </location>
</feature>
<dbReference type="InterPro" id="IPR000182">
    <property type="entry name" value="GNAT_dom"/>
</dbReference>
<dbReference type="Gene3D" id="3.40.630.30">
    <property type="match status" value="1"/>
</dbReference>
<proteinExistence type="predicted"/>
<organism evidence="2 3">
    <name type="scientific">Treponema parvum</name>
    <dbReference type="NCBI Taxonomy" id="138851"/>
    <lineage>
        <taxon>Bacteria</taxon>
        <taxon>Pseudomonadati</taxon>
        <taxon>Spirochaetota</taxon>
        <taxon>Spirochaetia</taxon>
        <taxon>Spirochaetales</taxon>
        <taxon>Treponemataceae</taxon>
        <taxon>Treponema</taxon>
    </lineage>
</organism>
<gene>
    <name evidence="2" type="ORF">HRI96_09455</name>
</gene>
<evidence type="ECO:0000259" key="1">
    <source>
        <dbReference type="PROSITE" id="PS51186"/>
    </source>
</evidence>
<dbReference type="Proteomes" id="UP000671995">
    <property type="component" value="Chromosome"/>
</dbReference>
<protein>
    <submittedName>
        <fullName evidence="2">GNAT family N-acetyltransferase</fullName>
    </submittedName>
</protein>
<evidence type="ECO:0000313" key="3">
    <source>
        <dbReference type="Proteomes" id="UP000671995"/>
    </source>
</evidence>
<dbReference type="InterPro" id="IPR016181">
    <property type="entry name" value="Acyl_CoA_acyltransferase"/>
</dbReference>
<dbReference type="SUPFAM" id="SSF55729">
    <property type="entry name" value="Acyl-CoA N-acyltransferases (Nat)"/>
    <property type="match status" value="1"/>
</dbReference>
<dbReference type="InterPro" id="IPR005361">
    <property type="entry name" value="UPF0158"/>
</dbReference>
<reference evidence="2" key="1">
    <citation type="submission" date="2020-05" db="EMBL/GenBank/DDBJ databases">
        <authorList>
            <person name="Zeng H."/>
            <person name="Chan Y.K."/>
            <person name="Watt R.M."/>
        </authorList>
    </citation>
    <scope>NUCLEOTIDE SEQUENCE</scope>
    <source>
        <strain evidence="2">ATCC 700773</strain>
    </source>
</reference>
<dbReference type="Pfam" id="PF00583">
    <property type="entry name" value="Acetyltransf_1"/>
    <property type="match status" value="1"/>
</dbReference>
<name>A0A975IDN8_9SPIR</name>
<dbReference type="RefSeq" id="WP_210117119.1">
    <property type="nucleotide sequence ID" value="NZ_CP054257.1"/>
</dbReference>
<dbReference type="GO" id="GO:0016747">
    <property type="term" value="F:acyltransferase activity, transferring groups other than amino-acyl groups"/>
    <property type="evidence" value="ECO:0007669"/>
    <property type="project" value="InterPro"/>
</dbReference>
<sequence length="296" mass="34155">MYFELTESIANSILAAMEDQNSFFVLDAANGILIEKEQNTVDNDRYFFLPQWTSADGFALREQFVSGLHSPLIKDELQQILHSGRGVFKNFKTCIRQYPEIEKKWHLFKHYKMRCSLNEWYNSLREIWGLEKLAQEAEDFEIPVQNDFIFCAYDSSKDKNLILHYSRTAAGNTDENLPKELSTAFVSLWKYQFKSHDSEIGFICKTFSDEFAGCITFSQCPFPQGKTAVLTSFFVLQNFRGLGIGKELLSLSLEDLQKRNIQWAIIANVIIPDIMIPLLHRFGFEKIGSGFTAKLF</sequence>
<dbReference type="AlphaFoldDB" id="A0A975IDN8"/>
<dbReference type="CDD" id="cd04301">
    <property type="entry name" value="NAT_SF"/>
    <property type="match status" value="1"/>
</dbReference>
<dbReference type="EMBL" id="CP054257">
    <property type="protein sequence ID" value="QTQ12404.1"/>
    <property type="molecule type" value="Genomic_DNA"/>
</dbReference>
<dbReference type="Pfam" id="PF03682">
    <property type="entry name" value="UPF0158"/>
    <property type="match status" value="1"/>
</dbReference>